<evidence type="ECO:0000313" key="5">
    <source>
        <dbReference type="EMBL" id="KGN94199.1"/>
    </source>
</evidence>
<sequence length="171" mass="19696">MKRIFLSLILALVAIGFASAQKYALVDMEYILKNIPDYEMMNQQLEEVSKKWQNEIEALENKAQTLYKKYQSDLVFLSADQKKSREDQIVTMEKEAAELKRKYFGPEGELFNKRMELMKPIQDEIWNAIRDLAKAKGYQMVLDRGSSGIIFANPAIDISTDVLAKLGFSTR</sequence>
<feature type="chain" id="PRO_5043118554" evidence="4">
    <location>
        <begin position="21"/>
        <end position="171"/>
    </location>
</feature>
<dbReference type="SMART" id="SM00935">
    <property type="entry name" value="OmpH"/>
    <property type="match status" value="1"/>
</dbReference>
<dbReference type="OrthoDB" id="9788552at2"/>
<dbReference type="KEGG" id="pcre:NCTC12858_00028"/>
<evidence type="ECO:0000256" key="1">
    <source>
        <dbReference type="ARBA" id="ARBA00009091"/>
    </source>
</evidence>
<organism evidence="5 7">
    <name type="scientific">Porphyromonas crevioricanis</name>
    <dbReference type="NCBI Taxonomy" id="393921"/>
    <lineage>
        <taxon>Bacteria</taxon>
        <taxon>Pseudomonadati</taxon>
        <taxon>Bacteroidota</taxon>
        <taxon>Bacteroidia</taxon>
        <taxon>Bacteroidales</taxon>
        <taxon>Porphyromonadaceae</taxon>
        <taxon>Porphyromonas</taxon>
    </lineage>
</organism>
<dbReference type="Pfam" id="PF03938">
    <property type="entry name" value="OmpH"/>
    <property type="match status" value="1"/>
</dbReference>
<keyword evidence="2 4" id="KW-0732">Signal</keyword>
<dbReference type="Gene3D" id="3.30.910.20">
    <property type="entry name" value="Skp domain"/>
    <property type="match status" value="1"/>
</dbReference>
<protein>
    <submittedName>
        <fullName evidence="5">Membrane protein</fullName>
    </submittedName>
    <submittedName>
        <fullName evidence="6">p28</fullName>
    </submittedName>
</protein>
<evidence type="ECO:0000313" key="8">
    <source>
        <dbReference type="Proteomes" id="UP000249300"/>
    </source>
</evidence>
<dbReference type="InterPro" id="IPR005632">
    <property type="entry name" value="Chaperone_Skp"/>
</dbReference>
<feature type="coiled-coil region" evidence="3">
    <location>
        <begin position="42"/>
        <end position="102"/>
    </location>
</feature>
<dbReference type="EMBL" id="JQJC01000020">
    <property type="protein sequence ID" value="KGN94199.1"/>
    <property type="molecule type" value="Genomic_DNA"/>
</dbReference>
<dbReference type="STRING" id="393921.HQ45_04140"/>
<gene>
    <name evidence="6" type="primary">skp</name>
    <name evidence="5" type="ORF">HQ38_06620</name>
    <name evidence="6" type="ORF">NCTC12858_00028</name>
</gene>
<evidence type="ECO:0000313" key="7">
    <source>
        <dbReference type="Proteomes" id="UP000030136"/>
    </source>
</evidence>
<dbReference type="PANTHER" id="PTHR35089">
    <property type="entry name" value="CHAPERONE PROTEIN SKP"/>
    <property type="match status" value="1"/>
</dbReference>
<accession>A0A0A2FP15</accession>
<dbReference type="GO" id="GO:0050821">
    <property type="term" value="P:protein stabilization"/>
    <property type="evidence" value="ECO:0007669"/>
    <property type="project" value="TreeGrafter"/>
</dbReference>
<dbReference type="Proteomes" id="UP000030136">
    <property type="component" value="Unassembled WGS sequence"/>
</dbReference>
<dbReference type="PANTHER" id="PTHR35089:SF1">
    <property type="entry name" value="CHAPERONE PROTEIN SKP"/>
    <property type="match status" value="1"/>
</dbReference>
<feature type="signal peptide" evidence="4">
    <location>
        <begin position="1"/>
        <end position="20"/>
    </location>
</feature>
<dbReference type="GO" id="GO:0005829">
    <property type="term" value="C:cytosol"/>
    <property type="evidence" value="ECO:0007669"/>
    <property type="project" value="TreeGrafter"/>
</dbReference>
<dbReference type="eggNOG" id="COG2825">
    <property type="taxonomic scope" value="Bacteria"/>
</dbReference>
<evidence type="ECO:0000256" key="3">
    <source>
        <dbReference type="SAM" id="Coils"/>
    </source>
</evidence>
<dbReference type="GO" id="GO:0051082">
    <property type="term" value="F:unfolded protein binding"/>
    <property type="evidence" value="ECO:0007669"/>
    <property type="project" value="InterPro"/>
</dbReference>
<dbReference type="Proteomes" id="UP000249300">
    <property type="component" value="Chromosome 1"/>
</dbReference>
<proteinExistence type="inferred from homology"/>
<dbReference type="EMBL" id="LS483447">
    <property type="protein sequence ID" value="SQH72222.1"/>
    <property type="molecule type" value="Genomic_DNA"/>
</dbReference>
<evidence type="ECO:0000256" key="4">
    <source>
        <dbReference type="SAM" id="SignalP"/>
    </source>
</evidence>
<evidence type="ECO:0000256" key="2">
    <source>
        <dbReference type="ARBA" id="ARBA00022729"/>
    </source>
</evidence>
<dbReference type="AlphaFoldDB" id="A0A0A2FP15"/>
<dbReference type="RefSeq" id="WP_023935875.1">
    <property type="nucleotide sequence ID" value="NZ_FUXH01000003.1"/>
</dbReference>
<dbReference type="InterPro" id="IPR024930">
    <property type="entry name" value="Skp_dom_sf"/>
</dbReference>
<keyword evidence="3" id="KW-0175">Coiled coil</keyword>
<reference evidence="6 8" key="2">
    <citation type="submission" date="2018-06" db="EMBL/GenBank/DDBJ databases">
        <authorList>
            <consortium name="Pathogen Informatics"/>
            <person name="Doyle S."/>
        </authorList>
    </citation>
    <scope>NUCLEOTIDE SEQUENCE [LARGE SCALE GENOMIC DNA]</scope>
    <source>
        <strain evidence="6 8">NCTC12858</strain>
    </source>
</reference>
<reference evidence="5 7" key="1">
    <citation type="submission" date="2014-08" db="EMBL/GenBank/DDBJ databases">
        <title>Porphyromonas crevioricanis strain:COT-253_OH1447 Genome sequencing.</title>
        <authorList>
            <person name="Wallis C."/>
            <person name="Deusch O."/>
            <person name="O'Flynn C."/>
            <person name="Davis I."/>
            <person name="Jospin G."/>
            <person name="Darling A.E."/>
            <person name="Coil D.A."/>
            <person name="Alexiev A."/>
            <person name="Horsfall A."/>
            <person name="Kirkwood N."/>
            <person name="Harris S."/>
            <person name="Eisen J.A."/>
        </authorList>
    </citation>
    <scope>NUCLEOTIDE SEQUENCE [LARGE SCALE GENOMIC DNA]</scope>
    <source>
        <strain evidence="7">COT-253 OH1447</strain>
        <strain evidence="5">COT-253_OH1447</strain>
    </source>
</reference>
<evidence type="ECO:0000313" key="6">
    <source>
        <dbReference type="EMBL" id="SQH72222.1"/>
    </source>
</evidence>
<dbReference type="SUPFAM" id="SSF111384">
    <property type="entry name" value="OmpH-like"/>
    <property type="match status" value="1"/>
</dbReference>
<name>A0A0A2FP15_9PORP</name>
<comment type="similarity">
    <text evidence="1">Belongs to the Skp family.</text>
</comment>
<keyword evidence="8" id="KW-1185">Reference proteome</keyword>